<keyword evidence="8" id="KW-0175">Coiled coil</keyword>
<dbReference type="AlphaFoldDB" id="A0A512B7P1"/>
<dbReference type="PANTHER" id="PTHR30026">
    <property type="entry name" value="OUTER MEMBRANE PROTEIN TOLC"/>
    <property type="match status" value="1"/>
</dbReference>
<dbReference type="EMBL" id="BJYT01000001">
    <property type="protein sequence ID" value="GEO07992.1"/>
    <property type="molecule type" value="Genomic_DNA"/>
</dbReference>
<evidence type="ECO:0000256" key="1">
    <source>
        <dbReference type="ARBA" id="ARBA00004442"/>
    </source>
</evidence>
<keyword evidence="7" id="KW-0998">Cell outer membrane</keyword>
<dbReference type="RefSeq" id="WP_147201932.1">
    <property type="nucleotide sequence ID" value="NZ_BJYT01000001.1"/>
</dbReference>
<organism evidence="10 11">
    <name type="scientific">Segetibacter aerophilus</name>
    <dbReference type="NCBI Taxonomy" id="670293"/>
    <lineage>
        <taxon>Bacteria</taxon>
        <taxon>Pseudomonadati</taxon>
        <taxon>Bacteroidota</taxon>
        <taxon>Chitinophagia</taxon>
        <taxon>Chitinophagales</taxon>
        <taxon>Chitinophagaceae</taxon>
        <taxon>Segetibacter</taxon>
    </lineage>
</organism>
<dbReference type="Proteomes" id="UP000321513">
    <property type="component" value="Unassembled WGS sequence"/>
</dbReference>
<evidence type="ECO:0000256" key="9">
    <source>
        <dbReference type="SAM" id="MobiDB-lite"/>
    </source>
</evidence>
<comment type="caution">
    <text evidence="10">The sequence shown here is derived from an EMBL/GenBank/DDBJ whole genome shotgun (WGS) entry which is preliminary data.</text>
</comment>
<feature type="coiled-coil region" evidence="8">
    <location>
        <begin position="342"/>
        <end position="401"/>
    </location>
</feature>
<keyword evidence="11" id="KW-1185">Reference proteome</keyword>
<dbReference type="GO" id="GO:0015288">
    <property type="term" value="F:porin activity"/>
    <property type="evidence" value="ECO:0007669"/>
    <property type="project" value="TreeGrafter"/>
</dbReference>
<reference evidence="10 11" key="1">
    <citation type="submission" date="2019-07" db="EMBL/GenBank/DDBJ databases">
        <title>Whole genome shotgun sequence of Segetibacter aerophilus NBRC 106135.</title>
        <authorList>
            <person name="Hosoyama A."/>
            <person name="Uohara A."/>
            <person name="Ohji S."/>
            <person name="Ichikawa N."/>
        </authorList>
    </citation>
    <scope>NUCLEOTIDE SEQUENCE [LARGE SCALE GENOMIC DNA]</scope>
    <source>
        <strain evidence="10 11">NBRC 106135</strain>
    </source>
</reference>
<dbReference type="PANTHER" id="PTHR30026:SF20">
    <property type="entry name" value="OUTER MEMBRANE PROTEIN TOLC"/>
    <property type="match status" value="1"/>
</dbReference>
<dbReference type="SUPFAM" id="SSF56954">
    <property type="entry name" value="Outer membrane efflux proteins (OEP)"/>
    <property type="match status" value="1"/>
</dbReference>
<name>A0A512B7P1_9BACT</name>
<evidence type="ECO:0000313" key="11">
    <source>
        <dbReference type="Proteomes" id="UP000321513"/>
    </source>
</evidence>
<keyword evidence="5" id="KW-0812">Transmembrane</keyword>
<evidence type="ECO:0000256" key="2">
    <source>
        <dbReference type="ARBA" id="ARBA00007613"/>
    </source>
</evidence>
<accession>A0A512B7P1</accession>
<dbReference type="GO" id="GO:0015562">
    <property type="term" value="F:efflux transmembrane transporter activity"/>
    <property type="evidence" value="ECO:0007669"/>
    <property type="project" value="InterPro"/>
</dbReference>
<evidence type="ECO:0000256" key="5">
    <source>
        <dbReference type="ARBA" id="ARBA00022692"/>
    </source>
</evidence>
<proteinExistence type="inferred from homology"/>
<evidence type="ECO:0000313" key="10">
    <source>
        <dbReference type="EMBL" id="GEO07992.1"/>
    </source>
</evidence>
<evidence type="ECO:0000256" key="8">
    <source>
        <dbReference type="SAM" id="Coils"/>
    </source>
</evidence>
<dbReference type="Gene3D" id="1.20.1600.10">
    <property type="entry name" value="Outer membrane efflux proteins (OEP)"/>
    <property type="match status" value="1"/>
</dbReference>
<dbReference type="GO" id="GO:0009279">
    <property type="term" value="C:cell outer membrane"/>
    <property type="evidence" value="ECO:0007669"/>
    <property type="project" value="UniProtKB-SubCell"/>
</dbReference>
<dbReference type="InterPro" id="IPR003423">
    <property type="entry name" value="OMP_efflux"/>
</dbReference>
<comment type="subcellular location">
    <subcellularLocation>
        <location evidence="1">Cell outer membrane</location>
    </subcellularLocation>
</comment>
<dbReference type="OrthoDB" id="680214at2"/>
<dbReference type="InterPro" id="IPR051906">
    <property type="entry name" value="TolC-like"/>
</dbReference>
<evidence type="ECO:0000256" key="3">
    <source>
        <dbReference type="ARBA" id="ARBA00022448"/>
    </source>
</evidence>
<sequence length="454" mass="49707">MKHKFLLAFVILLTAVFTNPDQLLAQQGRVITLKEAIDLSIKNSKQLKGSKARIEEATASMREALERKLPEIKASGSYLRLNNPNINVQSKSTNSSGGSGTLGTPQESAGKPSSAIYGMLNASLPIYSGLRIRYGIESSKYLEEAAKLDADNDREAVVLNTINAFDNLYKSRAAVELVNESLQGARQRVKDFSNLEKNGILPRNDLLKAQLQQSNTELSLLDAENNWRLANINMNLMLGLPDTTVLTVNETDLQLSDVQLKPVEEYVQLSTQNRKDIAALALRKKAANTGVKAAKGGSFPSVAVTGGYVAADIPNVFTVTNAVNVGVGVQYSLSSLWKNSQVEQAKAREKQVEASEEILNDNVRLEVNQAYQNYLSSRKKIEVYQTAIAQAEENFKIVRNKFQNQLATTTDLLDADVAQLQARLNAAFAKADASVAYNKLLQTAGLLLNKTETK</sequence>
<gene>
    <name evidence="10" type="ORF">SAE01_04880</name>
</gene>
<evidence type="ECO:0000256" key="4">
    <source>
        <dbReference type="ARBA" id="ARBA00022452"/>
    </source>
</evidence>
<dbReference type="GO" id="GO:1990281">
    <property type="term" value="C:efflux pump complex"/>
    <property type="evidence" value="ECO:0007669"/>
    <property type="project" value="TreeGrafter"/>
</dbReference>
<evidence type="ECO:0000256" key="6">
    <source>
        <dbReference type="ARBA" id="ARBA00023136"/>
    </source>
</evidence>
<comment type="similarity">
    <text evidence="2">Belongs to the outer membrane factor (OMF) (TC 1.B.17) family.</text>
</comment>
<feature type="region of interest" description="Disordered" evidence="9">
    <location>
        <begin position="83"/>
        <end position="110"/>
    </location>
</feature>
<keyword evidence="6" id="KW-0472">Membrane</keyword>
<evidence type="ECO:0000256" key="7">
    <source>
        <dbReference type="ARBA" id="ARBA00023237"/>
    </source>
</evidence>
<protein>
    <submittedName>
        <fullName evidence="10">Transporter</fullName>
    </submittedName>
</protein>
<dbReference type="Pfam" id="PF02321">
    <property type="entry name" value="OEP"/>
    <property type="match status" value="2"/>
</dbReference>
<keyword evidence="3" id="KW-0813">Transport</keyword>
<keyword evidence="4" id="KW-1134">Transmembrane beta strand</keyword>